<keyword evidence="3" id="KW-1185">Reference proteome</keyword>
<gene>
    <name evidence="2" type="ORF">C2845_PM11G15700</name>
</gene>
<dbReference type="OrthoDB" id="696716at2759"/>
<feature type="region of interest" description="Disordered" evidence="1">
    <location>
        <begin position="100"/>
        <end position="141"/>
    </location>
</feature>
<dbReference type="AlphaFoldDB" id="A0A3L6RPR8"/>
<comment type="caution">
    <text evidence="2">The sequence shown here is derived from an EMBL/GenBank/DDBJ whole genome shotgun (WGS) entry which is preliminary data.</text>
</comment>
<proteinExistence type="predicted"/>
<name>A0A3L6RPR8_PANMI</name>
<evidence type="ECO:0000313" key="3">
    <source>
        <dbReference type="Proteomes" id="UP000275267"/>
    </source>
</evidence>
<reference evidence="3" key="1">
    <citation type="journal article" date="2019" name="Nat. Commun.">
        <title>The genome of broomcorn millet.</title>
        <authorList>
            <person name="Zou C."/>
            <person name="Miki D."/>
            <person name="Li D."/>
            <person name="Tang Q."/>
            <person name="Xiao L."/>
            <person name="Rajput S."/>
            <person name="Deng P."/>
            <person name="Jia W."/>
            <person name="Huang R."/>
            <person name="Zhang M."/>
            <person name="Sun Y."/>
            <person name="Hu J."/>
            <person name="Fu X."/>
            <person name="Schnable P.S."/>
            <person name="Li F."/>
            <person name="Zhang H."/>
            <person name="Feng B."/>
            <person name="Zhu X."/>
            <person name="Liu R."/>
            <person name="Schnable J.C."/>
            <person name="Zhu J.-K."/>
            <person name="Zhang H."/>
        </authorList>
    </citation>
    <scope>NUCLEOTIDE SEQUENCE [LARGE SCALE GENOMIC DNA]</scope>
</reference>
<organism evidence="2 3">
    <name type="scientific">Panicum miliaceum</name>
    <name type="common">Proso millet</name>
    <name type="synonym">Broomcorn millet</name>
    <dbReference type="NCBI Taxonomy" id="4540"/>
    <lineage>
        <taxon>Eukaryota</taxon>
        <taxon>Viridiplantae</taxon>
        <taxon>Streptophyta</taxon>
        <taxon>Embryophyta</taxon>
        <taxon>Tracheophyta</taxon>
        <taxon>Spermatophyta</taxon>
        <taxon>Magnoliopsida</taxon>
        <taxon>Liliopsida</taxon>
        <taxon>Poales</taxon>
        <taxon>Poaceae</taxon>
        <taxon>PACMAD clade</taxon>
        <taxon>Panicoideae</taxon>
        <taxon>Panicodae</taxon>
        <taxon>Paniceae</taxon>
        <taxon>Panicinae</taxon>
        <taxon>Panicum</taxon>
        <taxon>Panicum sect. Panicum</taxon>
    </lineage>
</organism>
<dbReference type="Proteomes" id="UP000275267">
    <property type="component" value="Unassembled WGS sequence"/>
</dbReference>
<evidence type="ECO:0000256" key="1">
    <source>
        <dbReference type="SAM" id="MobiDB-lite"/>
    </source>
</evidence>
<dbReference type="EMBL" id="PQIB02000007">
    <property type="protein sequence ID" value="RLN07370.1"/>
    <property type="molecule type" value="Genomic_DNA"/>
</dbReference>
<evidence type="ECO:0000313" key="2">
    <source>
        <dbReference type="EMBL" id="RLN07370.1"/>
    </source>
</evidence>
<protein>
    <submittedName>
        <fullName evidence="2">Uncharacterized protein</fullName>
    </submittedName>
</protein>
<accession>A0A3L6RPR8</accession>
<sequence length="178" mass="20091">MAPGRKPMARTQELAIRAYTNPRFIFDKKIRDSTRCTAFAPSGFIAETALTHYERLRAQNMMENNQLFQRLGLSTLASWINNTSSMSKNDVSQEFGSLYDAQESEGSEQEEVNKDSQVAKGVCKSSSNQGRNISARGPRGSKRVGQFTMDVNIKVVHEACTDLLKCGQRQMRYRLKIK</sequence>